<dbReference type="Pfam" id="PF00126">
    <property type="entry name" value="HTH_1"/>
    <property type="match status" value="1"/>
</dbReference>
<dbReference type="PROSITE" id="PS50931">
    <property type="entry name" value="HTH_LYSR"/>
    <property type="match status" value="1"/>
</dbReference>
<dbReference type="InterPro" id="IPR036390">
    <property type="entry name" value="WH_DNA-bd_sf"/>
</dbReference>
<dbReference type="Pfam" id="PF03466">
    <property type="entry name" value="LysR_substrate"/>
    <property type="match status" value="1"/>
</dbReference>
<feature type="domain" description="HTH lysR-type" evidence="5">
    <location>
        <begin position="4"/>
        <end position="61"/>
    </location>
</feature>
<reference evidence="6 7" key="1">
    <citation type="submission" date="2017-08" db="EMBL/GenBank/DDBJ databases">
        <title>Infants hospitalized years apart are colonized by the same room-sourced microbial strains.</title>
        <authorList>
            <person name="Brooks B."/>
            <person name="Olm M.R."/>
            <person name="Firek B.A."/>
            <person name="Baker R."/>
            <person name="Thomas B.C."/>
            <person name="Morowitz M.J."/>
            <person name="Banfield J.F."/>
        </authorList>
    </citation>
    <scope>NUCLEOTIDE SEQUENCE [LARGE SCALE GENOMIC DNA]</scope>
    <source>
        <strain evidence="6">S2_003_000_R2_11</strain>
    </source>
</reference>
<evidence type="ECO:0000313" key="7">
    <source>
        <dbReference type="Proteomes" id="UP000248975"/>
    </source>
</evidence>
<evidence type="ECO:0000256" key="1">
    <source>
        <dbReference type="ARBA" id="ARBA00009437"/>
    </source>
</evidence>
<evidence type="ECO:0000256" key="2">
    <source>
        <dbReference type="ARBA" id="ARBA00023015"/>
    </source>
</evidence>
<dbReference type="EMBL" id="QFQS01000001">
    <property type="protein sequence ID" value="PZR01011.1"/>
    <property type="molecule type" value="Genomic_DNA"/>
</dbReference>
<dbReference type="AlphaFoldDB" id="A0A2W5UTD4"/>
<keyword evidence="3" id="KW-0238">DNA-binding</keyword>
<dbReference type="GO" id="GO:0003677">
    <property type="term" value="F:DNA binding"/>
    <property type="evidence" value="ECO:0007669"/>
    <property type="project" value="UniProtKB-KW"/>
</dbReference>
<protein>
    <submittedName>
        <fullName evidence="6">LysR family transcriptional regulator</fullName>
    </submittedName>
</protein>
<evidence type="ECO:0000313" key="6">
    <source>
        <dbReference type="EMBL" id="PZR01011.1"/>
    </source>
</evidence>
<accession>A0A2W5UTD4</accession>
<gene>
    <name evidence="6" type="ORF">DI533_05380</name>
</gene>
<dbReference type="InterPro" id="IPR050176">
    <property type="entry name" value="LTTR"/>
</dbReference>
<evidence type="ECO:0000259" key="5">
    <source>
        <dbReference type="PROSITE" id="PS50931"/>
    </source>
</evidence>
<evidence type="ECO:0000256" key="3">
    <source>
        <dbReference type="ARBA" id="ARBA00023125"/>
    </source>
</evidence>
<comment type="caution">
    <text evidence="6">The sequence shown here is derived from an EMBL/GenBank/DDBJ whole genome shotgun (WGS) entry which is preliminary data.</text>
</comment>
<name>A0A2W5UTD4_CERSP</name>
<dbReference type="SUPFAM" id="SSF53850">
    <property type="entry name" value="Periplasmic binding protein-like II"/>
    <property type="match status" value="1"/>
</dbReference>
<sequence>MRNLDLTALRSFVAVADAGGVTRAAGFLNLTQSAVSMQIKRLEDVLGLEILDRSARKVGLTAAGEQLLGYARRMLALNDEVFARLTHEAYEGEIVLGVPHDIVYPVIPGVLQRLHAEYPRMKVNLISSFTRMLKDQFARGDCDIILTTEDHADPGGETLVELPLVWIGAPGGSAWKQRPLRLAYEHNCIFRQGVMNALDGAGIPWEMAVESDSSRTIEASVSADLAVHTVLSGSEGPHLERIQHGGALPELQRKRINLYVADPAHSPVVDALAGLIRRAYAARAVPELVRAAS</sequence>
<dbReference type="FunFam" id="1.10.10.10:FF:000001">
    <property type="entry name" value="LysR family transcriptional regulator"/>
    <property type="match status" value="1"/>
</dbReference>
<evidence type="ECO:0000256" key="4">
    <source>
        <dbReference type="ARBA" id="ARBA00023163"/>
    </source>
</evidence>
<keyword evidence="2" id="KW-0805">Transcription regulation</keyword>
<dbReference type="PANTHER" id="PTHR30579:SF7">
    <property type="entry name" value="HTH-TYPE TRANSCRIPTIONAL REGULATOR LRHA-RELATED"/>
    <property type="match status" value="1"/>
</dbReference>
<dbReference type="Gene3D" id="3.40.190.10">
    <property type="entry name" value="Periplasmic binding protein-like II"/>
    <property type="match status" value="2"/>
</dbReference>
<organism evidence="6 7">
    <name type="scientific">Cereibacter sphaeroides</name>
    <name type="common">Rhodobacter sphaeroides</name>
    <dbReference type="NCBI Taxonomy" id="1063"/>
    <lineage>
        <taxon>Bacteria</taxon>
        <taxon>Pseudomonadati</taxon>
        <taxon>Pseudomonadota</taxon>
        <taxon>Alphaproteobacteria</taxon>
        <taxon>Rhodobacterales</taxon>
        <taxon>Paracoccaceae</taxon>
        <taxon>Cereibacter</taxon>
    </lineage>
</organism>
<keyword evidence="4" id="KW-0804">Transcription</keyword>
<dbReference type="GO" id="GO:0003700">
    <property type="term" value="F:DNA-binding transcription factor activity"/>
    <property type="evidence" value="ECO:0007669"/>
    <property type="project" value="InterPro"/>
</dbReference>
<dbReference type="PANTHER" id="PTHR30579">
    <property type="entry name" value="TRANSCRIPTIONAL REGULATOR"/>
    <property type="match status" value="1"/>
</dbReference>
<dbReference type="SUPFAM" id="SSF46785">
    <property type="entry name" value="Winged helix' DNA-binding domain"/>
    <property type="match status" value="1"/>
</dbReference>
<dbReference type="InterPro" id="IPR000847">
    <property type="entry name" value="LysR_HTH_N"/>
</dbReference>
<dbReference type="PRINTS" id="PR00039">
    <property type="entry name" value="HTHLYSR"/>
</dbReference>
<dbReference type="InterPro" id="IPR036388">
    <property type="entry name" value="WH-like_DNA-bd_sf"/>
</dbReference>
<comment type="similarity">
    <text evidence="1">Belongs to the LysR transcriptional regulatory family.</text>
</comment>
<dbReference type="Gene3D" id="1.10.10.10">
    <property type="entry name" value="Winged helix-like DNA-binding domain superfamily/Winged helix DNA-binding domain"/>
    <property type="match status" value="1"/>
</dbReference>
<proteinExistence type="inferred from homology"/>
<dbReference type="InterPro" id="IPR005119">
    <property type="entry name" value="LysR_subst-bd"/>
</dbReference>
<dbReference type="Proteomes" id="UP000248975">
    <property type="component" value="Unassembled WGS sequence"/>
</dbReference>